<evidence type="ECO:0000256" key="1">
    <source>
        <dbReference type="SAM" id="MobiDB-lite"/>
    </source>
</evidence>
<comment type="caution">
    <text evidence="2">The sequence shown here is derived from an EMBL/GenBank/DDBJ whole genome shotgun (WGS) entry which is preliminary data.</text>
</comment>
<sequence>MYANSAELRQPLARVPAETAQLLRLVRVLYSFPFACKASSGSSSDLPCSGSPSLERVLHAVSSTDELVATCPSSSVMARIIPGKTKAKVKASSSSSSHAMDTTGKKKKKSSTTSNSSGGASSSTGVRTAYQQFMSVSEPPPPNALVISRKPVTDASSFSLTHPTRRTCASPCLLSPLHSDVLSISLLPARDGRAEGTAPRLDGPRAPRRNVKALEGELRTSEESPPKVDAAQASAAKSHT</sequence>
<dbReference type="EMBL" id="PUHQ01000034">
    <property type="protein sequence ID" value="KAG0661500.1"/>
    <property type="molecule type" value="Genomic_DNA"/>
</dbReference>
<organism evidence="2 3">
    <name type="scientific">Rhodotorula mucilaginosa</name>
    <name type="common">Yeast</name>
    <name type="synonym">Rhodotorula rubra</name>
    <dbReference type="NCBI Taxonomy" id="5537"/>
    <lineage>
        <taxon>Eukaryota</taxon>
        <taxon>Fungi</taxon>
        <taxon>Dikarya</taxon>
        <taxon>Basidiomycota</taxon>
        <taxon>Pucciniomycotina</taxon>
        <taxon>Microbotryomycetes</taxon>
        <taxon>Sporidiobolales</taxon>
        <taxon>Sporidiobolaceae</taxon>
        <taxon>Rhodotorula</taxon>
    </lineage>
</organism>
<accession>A0A9P6W3K6</accession>
<feature type="compositionally biased region" description="Basic and acidic residues" evidence="1">
    <location>
        <begin position="212"/>
        <end position="226"/>
    </location>
</feature>
<dbReference type="Proteomes" id="UP000777482">
    <property type="component" value="Unassembled WGS sequence"/>
</dbReference>
<feature type="compositionally biased region" description="Low complexity" evidence="1">
    <location>
        <begin position="111"/>
        <end position="125"/>
    </location>
</feature>
<protein>
    <submittedName>
        <fullName evidence="2">Uncharacterized protein</fullName>
    </submittedName>
</protein>
<proteinExistence type="predicted"/>
<gene>
    <name evidence="2" type="ORF">C6P46_003912</name>
</gene>
<reference evidence="2 3" key="1">
    <citation type="submission" date="2020-11" db="EMBL/GenBank/DDBJ databases">
        <title>Kefir isolates.</title>
        <authorList>
            <person name="Marcisauskas S."/>
            <person name="Kim Y."/>
            <person name="Blasche S."/>
        </authorList>
    </citation>
    <scope>NUCLEOTIDE SEQUENCE [LARGE SCALE GENOMIC DNA]</scope>
    <source>
        <strain evidence="2 3">KR</strain>
    </source>
</reference>
<dbReference type="AlphaFoldDB" id="A0A9P6W3K6"/>
<evidence type="ECO:0000313" key="2">
    <source>
        <dbReference type="EMBL" id="KAG0661500.1"/>
    </source>
</evidence>
<feature type="region of interest" description="Disordered" evidence="1">
    <location>
        <begin position="193"/>
        <end position="240"/>
    </location>
</feature>
<evidence type="ECO:0000313" key="3">
    <source>
        <dbReference type="Proteomes" id="UP000777482"/>
    </source>
</evidence>
<dbReference type="OrthoDB" id="10501499at2759"/>
<keyword evidence="3" id="KW-1185">Reference proteome</keyword>
<name>A0A9P6W3K6_RHOMI</name>
<feature type="region of interest" description="Disordered" evidence="1">
    <location>
        <begin position="87"/>
        <end position="125"/>
    </location>
</feature>